<dbReference type="Pfam" id="PF00153">
    <property type="entry name" value="Mito_carr"/>
    <property type="match status" value="3"/>
</dbReference>
<reference evidence="6 7" key="1">
    <citation type="submission" date="2013-02" db="EMBL/GenBank/DDBJ databases">
        <title>The Genome Annotation of Plasmodium falciparum CAMP/Malaysia.</title>
        <authorList>
            <consortium name="The Broad Institute Genome Sequencing Platform"/>
            <consortium name="The Broad Institute Genome Sequencing Center for Infectious Disease"/>
            <person name="Neafsey D."/>
            <person name="Hoffman S."/>
            <person name="Volkman S."/>
            <person name="Rosenthal P."/>
            <person name="Walker B."/>
            <person name="Young S.K."/>
            <person name="Zeng Q."/>
            <person name="Gargeya S."/>
            <person name="Fitzgerald M."/>
            <person name="Haas B."/>
            <person name="Abouelleil A."/>
            <person name="Allen A.W."/>
            <person name="Alvarado L."/>
            <person name="Arachchi H.M."/>
            <person name="Berlin A.M."/>
            <person name="Chapman S.B."/>
            <person name="Gainer-Dewar J."/>
            <person name="Goldberg J."/>
            <person name="Griggs A."/>
            <person name="Gujja S."/>
            <person name="Hansen M."/>
            <person name="Howarth C."/>
            <person name="Imamovic A."/>
            <person name="Ireland A."/>
            <person name="Larimer J."/>
            <person name="McCowan C."/>
            <person name="Murphy C."/>
            <person name="Pearson M."/>
            <person name="Poon T.W."/>
            <person name="Priest M."/>
            <person name="Roberts A."/>
            <person name="Saif S."/>
            <person name="Shea T."/>
            <person name="Sisk P."/>
            <person name="Sykes S."/>
            <person name="Wortman J."/>
            <person name="Nusbaum C."/>
            <person name="Birren B."/>
        </authorList>
    </citation>
    <scope>NUCLEOTIDE SEQUENCE [LARGE SCALE GENOMIC DNA]</scope>
    <source>
        <strain evidence="6 7">CAMP/Malaysia</strain>
    </source>
</reference>
<accession>A0A024X651</accession>
<keyword evidence="2 4" id="KW-0812">Transmembrane</keyword>
<name>A0A024X651_PLAFC</name>
<dbReference type="InterPro" id="IPR018108">
    <property type="entry name" value="MCP_transmembrane"/>
</dbReference>
<dbReference type="PROSITE" id="PS50920">
    <property type="entry name" value="SOLCAR"/>
    <property type="match status" value="2"/>
</dbReference>
<feature type="repeat" description="Solcar" evidence="4">
    <location>
        <begin position="2"/>
        <end position="81"/>
    </location>
</feature>
<protein>
    <recommendedName>
        <fullName evidence="8">Mitochondrial carrier protein</fullName>
    </recommendedName>
</protein>
<sequence>MSNDLINGSILHCLETASLGMPLEVWKTRMCVYRNENTIKSFKNIYNKGLGQFYAGFYAKLIESGSKGAVLLLSKEQIIKVCNDMNINKTTSGFIGGACGGICQSLVMTPCTFFITASIDKKINYKEKLIHIFKNTGITTLYKGNTAMCLRQGTNWASRQGITEWIRNIVMERKKNRKNKNDDINNVKGMIFSGNDITTDKIKHNNNNNNNNNNTSQSKSLELTTSEELFCGIVGGALSVWNNPFDVVRVYMQNNANKNIKLTFFQSFIHLYKEGGILYLYKGVIPRCFLCIWQTLFMVTGIKILNKYF</sequence>
<dbReference type="EMBL" id="KI927530">
    <property type="protein sequence ID" value="ETW60271.1"/>
    <property type="molecule type" value="Genomic_DNA"/>
</dbReference>
<evidence type="ECO:0000256" key="1">
    <source>
        <dbReference type="ARBA" id="ARBA00004141"/>
    </source>
</evidence>
<evidence type="ECO:0008006" key="8">
    <source>
        <dbReference type="Google" id="ProtNLM"/>
    </source>
</evidence>
<organism evidence="6 7">
    <name type="scientific">Plasmodium falciparum (isolate Camp / Malaysia)</name>
    <dbReference type="NCBI Taxonomy" id="5835"/>
    <lineage>
        <taxon>Eukaryota</taxon>
        <taxon>Sar</taxon>
        <taxon>Alveolata</taxon>
        <taxon>Apicomplexa</taxon>
        <taxon>Aconoidasida</taxon>
        <taxon>Haemosporida</taxon>
        <taxon>Plasmodiidae</taxon>
        <taxon>Plasmodium</taxon>
        <taxon>Plasmodium (Laverania)</taxon>
    </lineage>
</organism>
<dbReference type="GO" id="GO:0015742">
    <property type="term" value="P:alpha-ketoglutarate transport"/>
    <property type="evidence" value="ECO:0007669"/>
    <property type="project" value="TreeGrafter"/>
</dbReference>
<dbReference type="OMA" id="VMGPCTY"/>
<keyword evidence="3 4" id="KW-0472">Membrane</keyword>
<reference evidence="6 7" key="2">
    <citation type="submission" date="2013-02" db="EMBL/GenBank/DDBJ databases">
        <title>The Genome Sequence of Plasmodium falciparum CAMP/Malaysia.</title>
        <authorList>
            <consortium name="The Broad Institute Genome Sequencing Platform"/>
            <consortium name="The Broad Institute Genome Sequencing Center for Infectious Disease"/>
            <person name="Neafsey D."/>
            <person name="Cheeseman I."/>
            <person name="Volkman S."/>
            <person name="Adams J."/>
            <person name="Walker B."/>
            <person name="Young S.K."/>
            <person name="Zeng Q."/>
            <person name="Gargeya S."/>
            <person name="Fitzgerald M."/>
            <person name="Haas B."/>
            <person name="Abouelleil A."/>
            <person name="Alvarado L."/>
            <person name="Arachchi H.M."/>
            <person name="Berlin A.M."/>
            <person name="Chapman S.B."/>
            <person name="Dewar J."/>
            <person name="Goldberg J."/>
            <person name="Griggs A."/>
            <person name="Gujja S."/>
            <person name="Hansen M."/>
            <person name="Howarth C."/>
            <person name="Imamovic A."/>
            <person name="Larimer J."/>
            <person name="McCowan C."/>
            <person name="Murphy C."/>
            <person name="Neiman D."/>
            <person name="Pearson M."/>
            <person name="Priest M."/>
            <person name="Roberts A."/>
            <person name="Saif S."/>
            <person name="Shea T."/>
            <person name="Sisk P."/>
            <person name="Sykes S."/>
            <person name="Wortman J."/>
            <person name="Nusbaum C."/>
            <person name="Birren B."/>
        </authorList>
    </citation>
    <scope>NUCLEOTIDE SEQUENCE [LARGE SCALE GENOMIC DNA]</scope>
    <source>
        <strain evidence="6 7">CAMP/Malaysia</strain>
    </source>
</reference>
<evidence type="ECO:0000256" key="5">
    <source>
        <dbReference type="RuleBase" id="RU000488"/>
    </source>
</evidence>
<dbReference type="InterPro" id="IPR053017">
    <property type="entry name" value="Mito_Cit/Oxoglu_Carrier"/>
</dbReference>
<dbReference type="AlphaFoldDB" id="A0A024X651"/>
<dbReference type="OrthoDB" id="10253709at2759"/>
<proteinExistence type="inferred from homology"/>
<dbReference type="Proteomes" id="UP000030694">
    <property type="component" value="Unassembled WGS sequence"/>
</dbReference>
<feature type="repeat" description="Solcar" evidence="4">
    <location>
        <begin position="223"/>
        <end position="308"/>
    </location>
</feature>
<dbReference type="GO" id="GO:0006843">
    <property type="term" value="P:mitochondrial citrate transmembrane transport"/>
    <property type="evidence" value="ECO:0007669"/>
    <property type="project" value="TreeGrafter"/>
</dbReference>
<dbReference type="PANTHER" id="PTHR46982">
    <property type="entry name" value="CITRATE/OXOGLUTARATE CARRIER PROTEIN"/>
    <property type="match status" value="1"/>
</dbReference>
<dbReference type="GO" id="GO:0005739">
    <property type="term" value="C:mitochondrion"/>
    <property type="evidence" value="ECO:0007669"/>
    <property type="project" value="TreeGrafter"/>
</dbReference>
<gene>
    <name evidence="6" type="ORF">PFMC_03814</name>
</gene>
<dbReference type="SUPFAM" id="SSF103506">
    <property type="entry name" value="Mitochondrial carrier"/>
    <property type="match status" value="1"/>
</dbReference>
<dbReference type="GO" id="GO:0005371">
    <property type="term" value="F:tricarboxylate secondary active transmembrane transporter activity"/>
    <property type="evidence" value="ECO:0007669"/>
    <property type="project" value="TreeGrafter"/>
</dbReference>
<comment type="subcellular location">
    <subcellularLocation>
        <location evidence="1">Membrane</location>
        <topology evidence="1">Multi-pass membrane protein</topology>
    </subcellularLocation>
</comment>
<evidence type="ECO:0000256" key="2">
    <source>
        <dbReference type="ARBA" id="ARBA00022692"/>
    </source>
</evidence>
<dbReference type="PANTHER" id="PTHR46982:SF1">
    <property type="entry name" value="CITRATE_OXOGLUTARATE CARRIER PROTEIN"/>
    <property type="match status" value="1"/>
</dbReference>
<dbReference type="InterPro" id="IPR023395">
    <property type="entry name" value="MCP_dom_sf"/>
</dbReference>
<evidence type="ECO:0000256" key="3">
    <source>
        <dbReference type="ARBA" id="ARBA00023136"/>
    </source>
</evidence>
<evidence type="ECO:0000256" key="4">
    <source>
        <dbReference type="PROSITE-ProRule" id="PRU00282"/>
    </source>
</evidence>
<keyword evidence="5" id="KW-0813">Transport</keyword>
<evidence type="ECO:0000313" key="7">
    <source>
        <dbReference type="Proteomes" id="UP000030694"/>
    </source>
</evidence>
<dbReference type="FunFam" id="1.50.40.10:FF:000137">
    <property type="entry name" value="Mitochondrial carrier protein, putative"/>
    <property type="match status" value="1"/>
</dbReference>
<evidence type="ECO:0000313" key="6">
    <source>
        <dbReference type="EMBL" id="ETW60271.1"/>
    </source>
</evidence>
<dbReference type="GO" id="GO:0016020">
    <property type="term" value="C:membrane"/>
    <property type="evidence" value="ECO:0007669"/>
    <property type="project" value="UniProtKB-SubCell"/>
</dbReference>
<comment type="similarity">
    <text evidence="5">Belongs to the mitochondrial carrier (TC 2.A.29) family.</text>
</comment>
<dbReference type="Gene3D" id="1.50.40.10">
    <property type="entry name" value="Mitochondrial carrier domain"/>
    <property type="match status" value="2"/>
</dbReference>